<name>A3TY58_PSEBH</name>
<dbReference type="Gene3D" id="3.40.50.300">
    <property type="entry name" value="P-loop containing nucleotide triphosphate hydrolases"/>
    <property type="match status" value="1"/>
</dbReference>
<dbReference type="eggNOG" id="ENOG5032DW9">
    <property type="taxonomic scope" value="Bacteria"/>
</dbReference>
<evidence type="ECO:0008006" key="3">
    <source>
        <dbReference type="Google" id="ProtNLM"/>
    </source>
</evidence>
<sequence>MARLVLHIGTHKTGTTSAQDTFHANRATLAEHGVVYPDLGRHTGHHGLLTDWIALPQAYRLPGGARAALEKLAADWRGTDRTLLLSSEEFSRAGGRGGRVDFNELRRIFSGYELTLICVLRDQKSFLQSVYLELARNGPPPRPPALVSEAMETSQVDGLWCNFNALYSGLRQTFAADEIRLLDYAAVRTAPGGLVSRLMEVICPGTNPEIPVLPPDGWSNVSPGVLPVWAAQVIAAGGPARPHLRRAAQEASDLEFGPDRPQCLFTREESARLDLHFAPSNAALATRLQGDGQHWQLSIPDRPPDTIHREDLGAEFWIRLARRLSYVVQDAA</sequence>
<dbReference type="SUPFAM" id="SSF52540">
    <property type="entry name" value="P-loop containing nucleoside triphosphate hydrolases"/>
    <property type="match status" value="1"/>
</dbReference>
<dbReference type="AlphaFoldDB" id="A3TY58"/>
<comment type="caution">
    <text evidence="1">The sequence shown here is derived from an EMBL/GenBank/DDBJ whole genome shotgun (WGS) entry which is preliminary data.</text>
</comment>
<evidence type="ECO:0000313" key="1">
    <source>
        <dbReference type="EMBL" id="EAQ03092.1"/>
    </source>
</evidence>
<dbReference type="EMBL" id="AAMO01000005">
    <property type="protein sequence ID" value="EAQ03092.1"/>
    <property type="molecule type" value="Genomic_DNA"/>
</dbReference>
<dbReference type="HOGENOM" id="CLU_833405_0_0_5"/>
<keyword evidence="2" id="KW-1185">Reference proteome</keyword>
<protein>
    <recommendedName>
        <fullName evidence="3">Sulfotransferase domain-containing protein</fullName>
    </recommendedName>
</protein>
<accession>A3TY58</accession>
<gene>
    <name evidence="1" type="ORF">OB2597_13148</name>
</gene>
<reference evidence="1 2" key="1">
    <citation type="journal article" date="2010" name="J. Bacteriol.">
        <title>Genome sequences of Oceanicola granulosus HTCC2516(T) and Oceanicola batsensis HTCC2597(TDelta).</title>
        <authorList>
            <person name="Thrash J.C."/>
            <person name="Cho J.C."/>
            <person name="Vergin K.L."/>
            <person name="Giovannoni S.J."/>
        </authorList>
    </citation>
    <scope>NUCLEOTIDE SEQUENCE [LARGE SCALE GENOMIC DNA]</scope>
    <source>
        <strain evidence="2">ATCC BAA-863 / DSM 15984 / KCTC 12145 / HTCC2597</strain>
    </source>
</reference>
<dbReference type="InterPro" id="IPR027417">
    <property type="entry name" value="P-loop_NTPase"/>
</dbReference>
<organism evidence="1 2">
    <name type="scientific">Pseudooceanicola batsensis (strain ATCC BAA-863 / DSM 15984 / KCTC 12145 / HTCC2597)</name>
    <name type="common">Oceanicola batsensis</name>
    <dbReference type="NCBI Taxonomy" id="252305"/>
    <lineage>
        <taxon>Bacteria</taxon>
        <taxon>Pseudomonadati</taxon>
        <taxon>Pseudomonadota</taxon>
        <taxon>Alphaproteobacteria</taxon>
        <taxon>Rhodobacterales</taxon>
        <taxon>Paracoccaceae</taxon>
        <taxon>Pseudooceanicola</taxon>
    </lineage>
</organism>
<dbReference type="Proteomes" id="UP000004318">
    <property type="component" value="Unassembled WGS sequence"/>
</dbReference>
<dbReference type="RefSeq" id="WP_009806846.1">
    <property type="nucleotide sequence ID" value="NZ_CH724131.1"/>
</dbReference>
<evidence type="ECO:0000313" key="2">
    <source>
        <dbReference type="Proteomes" id="UP000004318"/>
    </source>
</evidence>
<dbReference type="OrthoDB" id="547419at2"/>
<proteinExistence type="predicted"/>
<dbReference type="STRING" id="252305.OB2597_13148"/>